<evidence type="ECO:0000256" key="4">
    <source>
        <dbReference type="ARBA" id="ARBA00022980"/>
    </source>
</evidence>
<keyword evidence="4 8" id="KW-0689">Ribosomal protein</keyword>
<evidence type="ECO:0000256" key="1">
    <source>
        <dbReference type="ARBA" id="ARBA00004496"/>
    </source>
</evidence>
<dbReference type="AlphaFoldDB" id="A0A5A7Q366"/>
<dbReference type="Gene3D" id="1.10.10.10">
    <property type="entry name" value="Winged helix-like DNA-binding domain superfamily/Winged helix DNA-binding domain"/>
    <property type="match status" value="1"/>
</dbReference>
<dbReference type="Proteomes" id="UP000325081">
    <property type="component" value="Unassembled WGS sequence"/>
</dbReference>
<dbReference type="PANTHER" id="PTHR12146">
    <property type="entry name" value="40S RIBOSOMAL PROTEIN S10"/>
    <property type="match status" value="1"/>
</dbReference>
<keyword evidence="5" id="KW-0687">Ribonucleoprotein</keyword>
<dbReference type="OrthoDB" id="5211809at2759"/>
<evidence type="ECO:0000259" key="7">
    <source>
        <dbReference type="Pfam" id="PF03501"/>
    </source>
</evidence>
<feature type="domain" description="Plectin/eS10 N-terminal" evidence="7">
    <location>
        <begin position="54"/>
        <end position="95"/>
    </location>
</feature>
<comment type="similarity">
    <text evidence="2">Belongs to the eukaryotic ribosomal protein eS10 family.</text>
</comment>
<organism evidence="8 9">
    <name type="scientific">Striga asiatica</name>
    <name type="common">Asiatic witchweed</name>
    <name type="synonym">Buchnera asiatica</name>
    <dbReference type="NCBI Taxonomy" id="4170"/>
    <lineage>
        <taxon>Eukaryota</taxon>
        <taxon>Viridiplantae</taxon>
        <taxon>Streptophyta</taxon>
        <taxon>Embryophyta</taxon>
        <taxon>Tracheophyta</taxon>
        <taxon>Spermatophyta</taxon>
        <taxon>Magnoliopsida</taxon>
        <taxon>eudicotyledons</taxon>
        <taxon>Gunneridae</taxon>
        <taxon>Pentapetalae</taxon>
        <taxon>asterids</taxon>
        <taxon>lamiids</taxon>
        <taxon>Lamiales</taxon>
        <taxon>Orobanchaceae</taxon>
        <taxon>Buchnereae</taxon>
        <taxon>Striga</taxon>
    </lineage>
</organism>
<feature type="transmembrane region" description="Helical" evidence="6">
    <location>
        <begin position="168"/>
        <end position="186"/>
    </location>
</feature>
<dbReference type="InterPro" id="IPR036388">
    <property type="entry name" value="WH-like_DNA-bd_sf"/>
</dbReference>
<dbReference type="EMBL" id="BKCP01005661">
    <property type="protein sequence ID" value="GER39474.1"/>
    <property type="molecule type" value="Genomic_DNA"/>
</dbReference>
<name>A0A5A7Q366_STRAF</name>
<keyword evidence="3" id="KW-0963">Cytoplasm</keyword>
<evidence type="ECO:0000256" key="6">
    <source>
        <dbReference type="SAM" id="Phobius"/>
    </source>
</evidence>
<dbReference type="GO" id="GO:0022627">
    <property type="term" value="C:cytosolic small ribosomal subunit"/>
    <property type="evidence" value="ECO:0007669"/>
    <property type="project" value="TreeGrafter"/>
</dbReference>
<dbReference type="GO" id="GO:0003723">
    <property type="term" value="F:RNA binding"/>
    <property type="evidence" value="ECO:0007669"/>
    <property type="project" value="TreeGrafter"/>
</dbReference>
<dbReference type="PANTHER" id="PTHR12146:SF0">
    <property type="entry name" value="RIBOSOMAL PROTEIN S10"/>
    <property type="match status" value="1"/>
</dbReference>
<protein>
    <submittedName>
        <fullName evidence="8">40S ribosomal protein s10</fullName>
    </submittedName>
</protein>
<evidence type="ECO:0000256" key="5">
    <source>
        <dbReference type="ARBA" id="ARBA00023274"/>
    </source>
</evidence>
<comment type="subcellular location">
    <subcellularLocation>
        <location evidence="1">Cytoplasm</location>
    </subcellularLocation>
</comment>
<keyword evidence="9" id="KW-1185">Reference proteome</keyword>
<sequence>MFLDSTQNDMNWHGYCILPRATIFGLLANFLGGHDYSREEQEGNLQIPLSRGIKGVCYAKKDYSLPKHPEIDVPNLQVIKLMQSFKSKEDVHETFIVPATLRKYAKPLGRPMGRSGFHFLPNRVCRVLEALLVSPPLNVYVHTTLILPIIPHPSFLEGLKVGPSKETLIIWCPTVIIVLVMVPTFYDIINIHNRNIFQQAHFQFLIWNPFLLVTRLPQFAASPYPAKNQYQEEEFIHNIDWCQLLGVEKQMLDKVV</sequence>
<dbReference type="GO" id="GO:0003735">
    <property type="term" value="F:structural constituent of ribosome"/>
    <property type="evidence" value="ECO:0007669"/>
    <property type="project" value="TreeGrafter"/>
</dbReference>
<keyword evidence="6" id="KW-0812">Transmembrane</keyword>
<evidence type="ECO:0000256" key="2">
    <source>
        <dbReference type="ARBA" id="ARBA00007278"/>
    </source>
</evidence>
<gene>
    <name evidence="8" type="ORF">STAS_16093</name>
</gene>
<comment type="caution">
    <text evidence="8">The sequence shown here is derived from an EMBL/GenBank/DDBJ whole genome shotgun (WGS) entry which is preliminary data.</text>
</comment>
<accession>A0A5A7Q366</accession>
<evidence type="ECO:0000313" key="9">
    <source>
        <dbReference type="Proteomes" id="UP000325081"/>
    </source>
</evidence>
<evidence type="ECO:0000313" key="8">
    <source>
        <dbReference type="EMBL" id="GER39474.1"/>
    </source>
</evidence>
<dbReference type="Pfam" id="PF03501">
    <property type="entry name" value="S10_plectin"/>
    <property type="match status" value="1"/>
</dbReference>
<dbReference type="InterPro" id="IPR005326">
    <property type="entry name" value="Plectin_eS10_N"/>
</dbReference>
<keyword evidence="6" id="KW-0472">Membrane</keyword>
<reference evidence="9" key="1">
    <citation type="journal article" date="2019" name="Curr. Biol.">
        <title>Genome Sequence of Striga asiatica Provides Insight into the Evolution of Plant Parasitism.</title>
        <authorList>
            <person name="Yoshida S."/>
            <person name="Kim S."/>
            <person name="Wafula E.K."/>
            <person name="Tanskanen J."/>
            <person name="Kim Y.M."/>
            <person name="Honaas L."/>
            <person name="Yang Z."/>
            <person name="Spallek T."/>
            <person name="Conn C.E."/>
            <person name="Ichihashi Y."/>
            <person name="Cheong K."/>
            <person name="Cui S."/>
            <person name="Der J.P."/>
            <person name="Gundlach H."/>
            <person name="Jiao Y."/>
            <person name="Hori C."/>
            <person name="Ishida J.K."/>
            <person name="Kasahara H."/>
            <person name="Kiba T."/>
            <person name="Kim M.S."/>
            <person name="Koo N."/>
            <person name="Laohavisit A."/>
            <person name="Lee Y.H."/>
            <person name="Lumba S."/>
            <person name="McCourt P."/>
            <person name="Mortimer J.C."/>
            <person name="Mutuku J.M."/>
            <person name="Nomura T."/>
            <person name="Sasaki-Sekimoto Y."/>
            <person name="Seto Y."/>
            <person name="Wang Y."/>
            <person name="Wakatake T."/>
            <person name="Sakakibara H."/>
            <person name="Demura T."/>
            <person name="Yamaguchi S."/>
            <person name="Yoneyama K."/>
            <person name="Manabe R.I."/>
            <person name="Nelson D.C."/>
            <person name="Schulman A.H."/>
            <person name="Timko M.P."/>
            <person name="dePamphilis C.W."/>
            <person name="Choi D."/>
            <person name="Shirasu K."/>
        </authorList>
    </citation>
    <scope>NUCLEOTIDE SEQUENCE [LARGE SCALE GENOMIC DNA]</scope>
    <source>
        <strain evidence="9">cv. UVA1</strain>
    </source>
</reference>
<proteinExistence type="inferred from homology"/>
<keyword evidence="6" id="KW-1133">Transmembrane helix</keyword>
<evidence type="ECO:0000256" key="3">
    <source>
        <dbReference type="ARBA" id="ARBA00022490"/>
    </source>
</evidence>
<dbReference type="InterPro" id="IPR037447">
    <property type="entry name" value="Ribosomal_eS10"/>
</dbReference>